<keyword evidence="3" id="KW-0489">Methyltransferase</keyword>
<evidence type="ECO:0000313" key="4">
    <source>
        <dbReference type="Proteomes" id="UP001199642"/>
    </source>
</evidence>
<keyword evidence="3" id="KW-0808">Transferase</keyword>
<reference evidence="3 4" key="1">
    <citation type="submission" date="2023-01" db="EMBL/GenBank/DDBJ databases">
        <title>Characterization of estradiol degrading bacteria Microbacterium sp. MZT7 and reveal degrading genes through genome analysis.</title>
        <authorList>
            <person name="Hao P."/>
            <person name="Gao Y."/>
        </authorList>
    </citation>
    <scope>NUCLEOTIDE SEQUENCE [LARGE SCALE GENOMIC DNA]</scope>
    <source>
        <strain evidence="3 4">MZT7</strain>
    </source>
</reference>
<dbReference type="PROSITE" id="PS51257">
    <property type="entry name" value="PROKAR_LIPOPROTEIN"/>
    <property type="match status" value="1"/>
</dbReference>
<keyword evidence="4" id="KW-1185">Reference proteome</keyword>
<sequence length="185" mass="18651">MKSRLAASVALSALVIVGATGCSMISPQATTIQYSASDGVNVKGDGPVVVRNAFVVADEEGETGNLVAGLVNVSTQDATLSIQVDGSETATIRLRAGETISLGGEDSPLRLDGIATKPGATLPVYFQSGDTEGELASVPVLDGTLPYYADLVPSAKPTTTPAPTPSAPATPAPAETPNPDETPES</sequence>
<dbReference type="Proteomes" id="UP001199642">
    <property type="component" value="Chromosome"/>
</dbReference>
<gene>
    <name evidence="3" type="ORF">K8F61_18840</name>
</gene>
<feature type="region of interest" description="Disordered" evidence="1">
    <location>
        <begin position="150"/>
        <end position="185"/>
    </location>
</feature>
<evidence type="ECO:0000256" key="2">
    <source>
        <dbReference type="SAM" id="SignalP"/>
    </source>
</evidence>
<feature type="chain" id="PRO_5046642837" evidence="2">
    <location>
        <begin position="22"/>
        <end position="185"/>
    </location>
</feature>
<feature type="compositionally biased region" description="Pro residues" evidence="1">
    <location>
        <begin position="160"/>
        <end position="176"/>
    </location>
</feature>
<dbReference type="RefSeq" id="WP_231820260.1">
    <property type="nucleotide sequence ID" value="NZ_CP082781.1"/>
</dbReference>
<name>A0ABY3RR95_9MICO</name>
<dbReference type="GO" id="GO:0032259">
    <property type="term" value="P:methylation"/>
    <property type="evidence" value="ECO:0007669"/>
    <property type="project" value="UniProtKB-KW"/>
</dbReference>
<organism evidence="3 4">
    <name type="scientific">Microbacterium resistens</name>
    <dbReference type="NCBI Taxonomy" id="156977"/>
    <lineage>
        <taxon>Bacteria</taxon>
        <taxon>Bacillati</taxon>
        <taxon>Actinomycetota</taxon>
        <taxon>Actinomycetes</taxon>
        <taxon>Micrococcales</taxon>
        <taxon>Microbacteriaceae</taxon>
        <taxon>Microbacterium</taxon>
    </lineage>
</organism>
<evidence type="ECO:0000256" key="1">
    <source>
        <dbReference type="SAM" id="MobiDB-lite"/>
    </source>
</evidence>
<protein>
    <submittedName>
        <fullName evidence="3">DNA modification methylase</fullName>
    </submittedName>
</protein>
<evidence type="ECO:0000313" key="3">
    <source>
        <dbReference type="EMBL" id="UGS26638.1"/>
    </source>
</evidence>
<keyword evidence="2" id="KW-0732">Signal</keyword>
<accession>A0ABY3RR95</accession>
<dbReference type="EMBL" id="CP082781">
    <property type="protein sequence ID" value="UGS26638.1"/>
    <property type="molecule type" value="Genomic_DNA"/>
</dbReference>
<feature type="signal peptide" evidence="2">
    <location>
        <begin position="1"/>
        <end position="21"/>
    </location>
</feature>
<proteinExistence type="predicted"/>
<dbReference type="GO" id="GO:0008168">
    <property type="term" value="F:methyltransferase activity"/>
    <property type="evidence" value="ECO:0007669"/>
    <property type="project" value="UniProtKB-KW"/>
</dbReference>